<evidence type="ECO:0000313" key="2">
    <source>
        <dbReference type="Proteomes" id="UP000239494"/>
    </source>
</evidence>
<comment type="caution">
    <text evidence="1">The sequence shown here is derived from an EMBL/GenBank/DDBJ whole genome shotgun (WGS) entry which is preliminary data.</text>
</comment>
<protein>
    <submittedName>
        <fullName evidence="1">SUKH-4 immunity protein of toxin-antitoxin system</fullName>
    </submittedName>
</protein>
<proteinExistence type="predicted"/>
<evidence type="ECO:0000313" key="1">
    <source>
        <dbReference type="EMBL" id="PRY44511.1"/>
    </source>
</evidence>
<dbReference type="AlphaFoldDB" id="A0A2T0TFU5"/>
<organism evidence="1 2">
    <name type="scientific">Umezawaea tangerina</name>
    <dbReference type="NCBI Taxonomy" id="84725"/>
    <lineage>
        <taxon>Bacteria</taxon>
        <taxon>Bacillati</taxon>
        <taxon>Actinomycetota</taxon>
        <taxon>Actinomycetes</taxon>
        <taxon>Pseudonocardiales</taxon>
        <taxon>Pseudonocardiaceae</taxon>
        <taxon>Umezawaea</taxon>
    </lineage>
</organism>
<gene>
    <name evidence="1" type="ORF">CLV43_10276</name>
</gene>
<keyword evidence="2" id="KW-1185">Reference proteome</keyword>
<dbReference type="EMBL" id="PVTF01000002">
    <property type="protein sequence ID" value="PRY44511.1"/>
    <property type="molecule type" value="Genomic_DNA"/>
</dbReference>
<dbReference type="OrthoDB" id="4457345at2"/>
<dbReference type="Pfam" id="PF14435">
    <property type="entry name" value="SUKH-4"/>
    <property type="match status" value="1"/>
</dbReference>
<reference evidence="1 2" key="1">
    <citation type="submission" date="2018-03" db="EMBL/GenBank/DDBJ databases">
        <title>Genomic Encyclopedia of Archaeal and Bacterial Type Strains, Phase II (KMG-II): from individual species to whole genera.</title>
        <authorList>
            <person name="Goeker M."/>
        </authorList>
    </citation>
    <scope>NUCLEOTIDE SEQUENCE [LARGE SCALE GENOMIC DNA]</scope>
    <source>
        <strain evidence="1 2">DSM 44720</strain>
    </source>
</reference>
<dbReference type="RefSeq" id="WP_106186132.1">
    <property type="nucleotide sequence ID" value="NZ_PVTF01000002.1"/>
</dbReference>
<dbReference type="Proteomes" id="UP000239494">
    <property type="component" value="Unassembled WGS sequence"/>
</dbReference>
<accession>A0A2T0TFU5</accession>
<sequence>MDDAQLLALLSQRGTVPYPGTWSTAPLPLLPHHNCTVIARDDGISTLAVDRQTGHVHLYMDDDTEPHLVNSDIPSLIACSLVYERASAEVDAMEDRDDYPDDDDDDEDVMARADAFTEALMAELRSIDAPAVTDPESLWSTAAEELGYAIPV</sequence>
<name>A0A2T0TFU5_9PSEU</name>
<dbReference type="InterPro" id="IPR025851">
    <property type="entry name" value="SUKH-4"/>
</dbReference>